<feature type="non-terminal residue" evidence="1">
    <location>
        <position position="1"/>
    </location>
</feature>
<evidence type="ECO:0000313" key="2">
    <source>
        <dbReference type="Proteomes" id="UP001177023"/>
    </source>
</evidence>
<keyword evidence="2" id="KW-1185">Reference proteome</keyword>
<dbReference type="Proteomes" id="UP001177023">
    <property type="component" value="Unassembled WGS sequence"/>
</dbReference>
<reference evidence="1" key="1">
    <citation type="submission" date="2023-06" db="EMBL/GenBank/DDBJ databases">
        <authorList>
            <person name="Delattre M."/>
        </authorList>
    </citation>
    <scope>NUCLEOTIDE SEQUENCE</scope>
    <source>
        <strain evidence="1">AF72</strain>
    </source>
</reference>
<dbReference type="EMBL" id="CATQJA010002659">
    <property type="protein sequence ID" value="CAJ0580378.1"/>
    <property type="molecule type" value="Genomic_DNA"/>
</dbReference>
<organism evidence="1 2">
    <name type="scientific">Mesorhabditis spiculigera</name>
    <dbReference type="NCBI Taxonomy" id="96644"/>
    <lineage>
        <taxon>Eukaryota</taxon>
        <taxon>Metazoa</taxon>
        <taxon>Ecdysozoa</taxon>
        <taxon>Nematoda</taxon>
        <taxon>Chromadorea</taxon>
        <taxon>Rhabditida</taxon>
        <taxon>Rhabditina</taxon>
        <taxon>Rhabditomorpha</taxon>
        <taxon>Rhabditoidea</taxon>
        <taxon>Rhabditidae</taxon>
        <taxon>Mesorhabditinae</taxon>
        <taxon>Mesorhabditis</taxon>
    </lineage>
</organism>
<comment type="caution">
    <text evidence="1">The sequence shown here is derived from an EMBL/GenBank/DDBJ whole genome shotgun (WGS) entry which is preliminary data.</text>
</comment>
<sequence length="127" mass="14842">MSRQATQFKQFLRLVARWPKDPLKSEDRQLAFHLDQQIQRFKKDPTVFGDDAAVCDKRYAALERIVNNDVFRQYPHNYTSGCFGLNLEKCKAINGESGRQTLGFGRESRWKALWNKLFPKPADYKGK</sequence>
<evidence type="ECO:0008006" key="3">
    <source>
        <dbReference type="Google" id="ProtNLM"/>
    </source>
</evidence>
<evidence type="ECO:0000313" key="1">
    <source>
        <dbReference type="EMBL" id="CAJ0580378.1"/>
    </source>
</evidence>
<protein>
    <recommendedName>
        <fullName evidence="3">Mitochondrial nucleoid factor 1</fullName>
    </recommendedName>
</protein>
<dbReference type="Pfam" id="PF20180">
    <property type="entry name" value="UQCC2_CBP6"/>
    <property type="match status" value="1"/>
</dbReference>
<name>A0AA36D3G3_9BILA</name>
<dbReference type="AlphaFoldDB" id="A0AA36D3G3"/>
<gene>
    <name evidence="1" type="ORF">MSPICULIGERA_LOCUS18576</name>
</gene>
<proteinExistence type="predicted"/>
<accession>A0AA36D3G3</accession>